<dbReference type="KEGG" id="aagg:ETAA8_21200"/>
<dbReference type="Gene3D" id="3.40.50.300">
    <property type="entry name" value="P-loop containing nucleotide triphosphate hydrolases"/>
    <property type="match status" value="1"/>
</dbReference>
<dbReference type="PANTHER" id="PTHR43384:SF13">
    <property type="entry name" value="SLR0110 PROTEIN"/>
    <property type="match status" value="1"/>
</dbReference>
<evidence type="ECO:0000313" key="5">
    <source>
        <dbReference type="Proteomes" id="UP000315017"/>
    </source>
</evidence>
<dbReference type="GO" id="GO:0005524">
    <property type="term" value="F:ATP binding"/>
    <property type="evidence" value="ECO:0007669"/>
    <property type="project" value="TreeGrafter"/>
</dbReference>
<evidence type="ECO:0000256" key="1">
    <source>
        <dbReference type="PROSITE-ProRule" id="PRU00169"/>
    </source>
</evidence>
<dbReference type="Pfam" id="PF13614">
    <property type="entry name" value="AAA_31"/>
    <property type="match status" value="1"/>
</dbReference>
<dbReference type="InterPro" id="IPR001789">
    <property type="entry name" value="Sig_transdc_resp-reg_receiver"/>
</dbReference>
<dbReference type="GO" id="GO:0009898">
    <property type="term" value="C:cytoplasmic side of plasma membrane"/>
    <property type="evidence" value="ECO:0007669"/>
    <property type="project" value="TreeGrafter"/>
</dbReference>
<dbReference type="EMBL" id="CP036274">
    <property type="protein sequence ID" value="QDU27036.1"/>
    <property type="molecule type" value="Genomic_DNA"/>
</dbReference>
<reference evidence="4 5" key="1">
    <citation type="submission" date="2019-02" db="EMBL/GenBank/DDBJ databases">
        <title>Deep-cultivation of Planctomycetes and their phenomic and genomic characterization uncovers novel biology.</title>
        <authorList>
            <person name="Wiegand S."/>
            <person name="Jogler M."/>
            <person name="Boedeker C."/>
            <person name="Pinto D."/>
            <person name="Vollmers J."/>
            <person name="Rivas-Marin E."/>
            <person name="Kohn T."/>
            <person name="Peeters S.H."/>
            <person name="Heuer A."/>
            <person name="Rast P."/>
            <person name="Oberbeckmann S."/>
            <person name="Bunk B."/>
            <person name="Jeske O."/>
            <person name="Meyerdierks A."/>
            <person name="Storesund J.E."/>
            <person name="Kallscheuer N."/>
            <person name="Luecker S."/>
            <person name="Lage O.M."/>
            <person name="Pohl T."/>
            <person name="Merkel B.J."/>
            <person name="Hornburger P."/>
            <person name="Mueller R.-W."/>
            <person name="Bruemmer F."/>
            <person name="Labrenz M."/>
            <person name="Spormann A.M."/>
            <person name="Op den Camp H."/>
            <person name="Overmann J."/>
            <person name="Amann R."/>
            <person name="Jetten M.S.M."/>
            <person name="Mascher T."/>
            <person name="Medema M.H."/>
            <person name="Devos D.P."/>
            <person name="Kaster A.-K."/>
            <person name="Ovreas L."/>
            <person name="Rohde M."/>
            <person name="Galperin M.Y."/>
            <person name="Jogler C."/>
        </authorList>
    </citation>
    <scope>NUCLEOTIDE SEQUENCE [LARGE SCALE GENOMIC DNA]</scope>
    <source>
        <strain evidence="4 5">ETA_A8</strain>
    </source>
</reference>
<feature type="domain" description="Response regulatory" evidence="3">
    <location>
        <begin position="6"/>
        <end position="130"/>
    </location>
</feature>
<feature type="compositionally biased region" description="Polar residues" evidence="2">
    <location>
        <begin position="399"/>
        <end position="417"/>
    </location>
</feature>
<evidence type="ECO:0000313" key="4">
    <source>
        <dbReference type="EMBL" id="QDU27036.1"/>
    </source>
</evidence>
<dbReference type="GO" id="GO:0000160">
    <property type="term" value="P:phosphorelay signal transduction system"/>
    <property type="evidence" value="ECO:0007669"/>
    <property type="project" value="InterPro"/>
</dbReference>
<protein>
    <submittedName>
        <fullName evidence="4">Septum site-determining protein MinD</fullName>
    </submittedName>
</protein>
<dbReference type="AlphaFoldDB" id="A0A517Y9Y4"/>
<dbReference type="PANTHER" id="PTHR43384">
    <property type="entry name" value="SEPTUM SITE-DETERMINING PROTEIN MIND HOMOLOG, CHLOROPLASTIC-RELATED"/>
    <property type="match status" value="1"/>
</dbReference>
<evidence type="ECO:0000259" key="3">
    <source>
        <dbReference type="PROSITE" id="PS50110"/>
    </source>
</evidence>
<evidence type="ECO:0000256" key="2">
    <source>
        <dbReference type="SAM" id="MobiDB-lite"/>
    </source>
</evidence>
<dbReference type="InterPro" id="IPR027417">
    <property type="entry name" value="P-loop_NTPase"/>
</dbReference>
<dbReference type="SUPFAM" id="SSF52172">
    <property type="entry name" value="CheY-like"/>
    <property type="match status" value="1"/>
</dbReference>
<dbReference type="RefSeq" id="WP_145087913.1">
    <property type="nucleotide sequence ID" value="NZ_CP036274.1"/>
</dbReference>
<dbReference type="InterPro" id="IPR025669">
    <property type="entry name" value="AAA_dom"/>
</dbReference>
<accession>A0A517Y9Y4</accession>
<dbReference type="GO" id="GO:0051782">
    <property type="term" value="P:negative regulation of cell division"/>
    <property type="evidence" value="ECO:0007669"/>
    <property type="project" value="TreeGrafter"/>
</dbReference>
<dbReference type="SUPFAM" id="SSF52540">
    <property type="entry name" value="P-loop containing nucleoside triphosphate hydrolases"/>
    <property type="match status" value="1"/>
</dbReference>
<dbReference type="GO" id="GO:0005829">
    <property type="term" value="C:cytosol"/>
    <property type="evidence" value="ECO:0007669"/>
    <property type="project" value="TreeGrafter"/>
</dbReference>
<organism evidence="4 5">
    <name type="scientific">Anatilimnocola aggregata</name>
    <dbReference type="NCBI Taxonomy" id="2528021"/>
    <lineage>
        <taxon>Bacteria</taxon>
        <taxon>Pseudomonadati</taxon>
        <taxon>Planctomycetota</taxon>
        <taxon>Planctomycetia</taxon>
        <taxon>Pirellulales</taxon>
        <taxon>Pirellulaceae</taxon>
        <taxon>Anatilimnocola</taxon>
    </lineage>
</organism>
<proteinExistence type="predicted"/>
<dbReference type="Proteomes" id="UP000315017">
    <property type="component" value="Chromosome"/>
</dbReference>
<name>A0A517Y9Y4_9BACT</name>
<comment type="caution">
    <text evidence="1">Lacks conserved residue(s) required for the propagation of feature annotation.</text>
</comment>
<sequence length="426" mass="45699">MAATPNILIITADPKLKEELQAALRAMGDRAPVAHFVTEARQGVEAARSRAPDLALVEMGRNLAALKSVTMELAAIAPDTTVAAVFRPDVFGNDVSESAVVIEALRAGVKDFLRRPVSTGELEQLLERTRRQGLRAATQMGHVISFISNKGGVGKSTLAVNSACGLARLNPGRVLLIDASLQLGVAASMLDLNPSATLTDAVRESARLDEMFLRQLTAVHESGLHVLAAPRDAIEAAEVDDESISRIITLARRSYDFVIVDTFPLFDRVVIAILDLSDRAYIVLENVVPTLLGAAKLLELLGGLGFPIERQRVVVNRYQSITGGLSLLDVATKLQRTVDFVLPYDKQIMVAANTGRPYAMQPSRWFGIGPPLKLLISDLAAISGTKPAASESAVEQDHQTGSGVSNISQDETGSRSPPTFVREVQP</sequence>
<dbReference type="OrthoDB" id="9794577at2"/>
<keyword evidence="5" id="KW-1185">Reference proteome</keyword>
<feature type="region of interest" description="Disordered" evidence="2">
    <location>
        <begin position="387"/>
        <end position="426"/>
    </location>
</feature>
<dbReference type="Gene3D" id="3.40.50.2300">
    <property type="match status" value="1"/>
</dbReference>
<dbReference type="GO" id="GO:0016887">
    <property type="term" value="F:ATP hydrolysis activity"/>
    <property type="evidence" value="ECO:0007669"/>
    <property type="project" value="TreeGrafter"/>
</dbReference>
<gene>
    <name evidence="4" type="primary">minD_2</name>
    <name evidence="4" type="ORF">ETAA8_21200</name>
</gene>
<dbReference type="PROSITE" id="PS50110">
    <property type="entry name" value="RESPONSE_REGULATORY"/>
    <property type="match status" value="1"/>
</dbReference>
<dbReference type="InterPro" id="IPR011006">
    <property type="entry name" value="CheY-like_superfamily"/>
</dbReference>
<dbReference type="InterPro" id="IPR050625">
    <property type="entry name" value="ParA/MinD_ATPase"/>
</dbReference>